<keyword evidence="2" id="KW-1185">Reference proteome</keyword>
<dbReference type="VEuPathDB" id="FungiDB:MGG_16061"/>
<evidence type="ECO:0000313" key="2">
    <source>
        <dbReference type="Proteomes" id="UP000009058"/>
    </source>
</evidence>
<dbReference type="Proteomes" id="UP000009058">
    <property type="component" value="Chromosome 1"/>
</dbReference>
<reference evidence="1 2" key="1">
    <citation type="journal article" date="2005" name="Nature">
        <title>The genome sequence of the rice blast fungus Magnaporthe grisea.</title>
        <authorList>
            <person name="Dean R.A."/>
            <person name="Talbot N.J."/>
            <person name="Ebbole D.J."/>
            <person name="Farman M.L."/>
            <person name="Mitchell T.K."/>
            <person name="Orbach M.J."/>
            <person name="Thon M."/>
            <person name="Kulkarni R."/>
            <person name="Xu J.R."/>
            <person name="Pan H."/>
            <person name="Read N.D."/>
            <person name="Lee Y.H."/>
            <person name="Carbone I."/>
            <person name="Brown D."/>
            <person name="Oh Y.Y."/>
            <person name="Donofrio N."/>
            <person name="Jeong J.S."/>
            <person name="Soanes D.M."/>
            <person name="Djonovic S."/>
            <person name="Kolomiets E."/>
            <person name="Rehmeyer C."/>
            <person name="Li W."/>
            <person name="Harding M."/>
            <person name="Kim S."/>
            <person name="Lebrun M.H."/>
            <person name="Bohnert H."/>
            <person name="Coughlan S."/>
            <person name="Butler J."/>
            <person name="Calvo S."/>
            <person name="Ma L.J."/>
            <person name="Nicol R."/>
            <person name="Purcell S."/>
            <person name="Nusbaum C."/>
            <person name="Galagan J.E."/>
            <person name="Birren B.W."/>
        </authorList>
    </citation>
    <scope>NUCLEOTIDE SEQUENCE [LARGE SCALE GENOMIC DNA]</scope>
    <source>
        <strain evidence="2">70-15 / ATCC MYA-4617 / FGSC 8958</strain>
    </source>
</reference>
<evidence type="ECO:0000313" key="1">
    <source>
        <dbReference type="EMBL" id="EHA56365.1"/>
    </source>
</evidence>
<dbReference type="InParanoid" id="G4MPL6"/>
<dbReference type="GeneID" id="12984294"/>
<dbReference type="HOGENOM" id="CLU_1970973_0_0_1"/>
<sequence>MRVPAFYSLSESAFYRRTVITSQCLPETPTRSFVKRLAPSSGFSLVSIIGFDLRWTGQDKIAKDQWRGARVSWDGGGEGGPGKCDSAQDSLLELHLESRKAMNSFKEYIRENCKKKKTAGDLLESEN</sequence>
<name>G4MPL6_PYRO7</name>
<dbReference type="AlphaFoldDB" id="G4MPL6"/>
<dbReference type="RefSeq" id="XP_003708977.1">
    <property type="nucleotide sequence ID" value="XM_003708929.1"/>
</dbReference>
<gene>
    <name evidence="1" type="ORF">MGG_16061</name>
</gene>
<reference key="2">
    <citation type="submission" date="2011-05" db="EMBL/GenBank/DDBJ databases">
        <title>The Genome Sequence of Magnaporthe oryzae 70-15.</title>
        <authorList>
            <consortium name="The Broad Institute Genome Sequencing Platform"/>
            <person name="Ma L.-J."/>
            <person name="Dead R."/>
            <person name="Young S.K."/>
            <person name="Zeng Q."/>
            <person name="Gargeya S."/>
            <person name="Fitzgerald M."/>
            <person name="Haas B."/>
            <person name="Abouelleil A."/>
            <person name="Alvarado L."/>
            <person name="Arachchi H.M."/>
            <person name="Berlin A."/>
            <person name="Brown A."/>
            <person name="Chapman S.B."/>
            <person name="Chen Z."/>
            <person name="Dunbar C."/>
            <person name="Freedman E."/>
            <person name="Gearin G."/>
            <person name="Gellesch M."/>
            <person name="Goldberg J."/>
            <person name="Griggs A."/>
            <person name="Gujja S."/>
            <person name="Heiman D."/>
            <person name="Howarth C."/>
            <person name="Larson L."/>
            <person name="Lui A."/>
            <person name="MacDonald P.J.P."/>
            <person name="Mehta T."/>
            <person name="Montmayeur A."/>
            <person name="Murphy C."/>
            <person name="Neiman D."/>
            <person name="Pearson M."/>
            <person name="Priest M."/>
            <person name="Roberts A."/>
            <person name="Saif S."/>
            <person name="Shea T."/>
            <person name="Shenoy N."/>
            <person name="Sisk P."/>
            <person name="Stolte C."/>
            <person name="Sykes S."/>
            <person name="Yandava C."/>
            <person name="Wortman J."/>
            <person name="Nusbaum C."/>
            <person name="Birren B."/>
        </authorList>
    </citation>
    <scope>NUCLEOTIDE SEQUENCE</scope>
    <source>
        <strain>70-15</strain>
    </source>
</reference>
<protein>
    <submittedName>
        <fullName evidence="1">Uncharacterized protein</fullName>
    </submittedName>
</protein>
<dbReference type="EMBL" id="CM001231">
    <property type="protein sequence ID" value="EHA56365.1"/>
    <property type="molecule type" value="Genomic_DNA"/>
</dbReference>
<accession>G4MPL6</accession>
<organism evidence="1 2">
    <name type="scientific">Pyricularia oryzae (strain 70-15 / ATCC MYA-4617 / FGSC 8958)</name>
    <name type="common">Rice blast fungus</name>
    <name type="synonym">Magnaporthe oryzae</name>
    <dbReference type="NCBI Taxonomy" id="242507"/>
    <lineage>
        <taxon>Eukaryota</taxon>
        <taxon>Fungi</taxon>
        <taxon>Dikarya</taxon>
        <taxon>Ascomycota</taxon>
        <taxon>Pezizomycotina</taxon>
        <taxon>Sordariomycetes</taxon>
        <taxon>Sordariomycetidae</taxon>
        <taxon>Magnaporthales</taxon>
        <taxon>Pyriculariaceae</taxon>
        <taxon>Pyricularia</taxon>
    </lineage>
</organism>
<dbReference type="KEGG" id="mgr:MGG_16061"/>
<proteinExistence type="predicted"/>